<protein>
    <recommendedName>
        <fullName evidence="7">Hydrogenase maturation protease</fullName>
    </recommendedName>
</protein>
<dbReference type="Proteomes" id="UP000611640">
    <property type="component" value="Chromosome"/>
</dbReference>
<gene>
    <name evidence="5" type="ORF">Athai_08870</name>
</gene>
<dbReference type="GO" id="GO:0008047">
    <property type="term" value="F:enzyme activator activity"/>
    <property type="evidence" value="ECO:0007669"/>
    <property type="project" value="InterPro"/>
</dbReference>
<dbReference type="InterPro" id="IPR000671">
    <property type="entry name" value="Peptidase_A31"/>
</dbReference>
<comment type="similarity">
    <text evidence="1">Belongs to the peptidase A31 family.</text>
</comment>
<evidence type="ECO:0000256" key="1">
    <source>
        <dbReference type="ARBA" id="ARBA00006814"/>
    </source>
</evidence>
<keyword evidence="4" id="KW-0378">Hydrolase</keyword>
<keyword evidence="2" id="KW-0645">Protease</keyword>
<keyword evidence="6" id="KW-1185">Reference proteome</keyword>
<dbReference type="GO" id="GO:0016485">
    <property type="term" value="P:protein processing"/>
    <property type="evidence" value="ECO:0007669"/>
    <property type="project" value="TreeGrafter"/>
</dbReference>
<dbReference type="InterPro" id="IPR023430">
    <property type="entry name" value="Pept_HybD-like_dom_sf"/>
</dbReference>
<dbReference type="KEGG" id="atl:Athai_08870"/>
<dbReference type="NCBIfam" id="TIGR00072">
    <property type="entry name" value="hydrog_prot"/>
    <property type="match status" value="1"/>
</dbReference>
<evidence type="ECO:0000256" key="4">
    <source>
        <dbReference type="ARBA" id="ARBA00022801"/>
    </source>
</evidence>
<dbReference type="PANTHER" id="PTHR30302">
    <property type="entry name" value="HYDROGENASE 1 MATURATION PROTEASE"/>
    <property type="match status" value="1"/>
</dbReference>
<evidence type="ECO:0000313" key="5">
    <source>
        <dbReference type="EMBL" id="BCJ33384.1"/>
    </source>
</evidence>
<evidence type="ECO:0008006" key="7">
    <source>
        <dbReference type="Google" id="ProtNLM"/>
    </source>
</evidence>
<dbReference type="PANTHER" id="PTHR30302:SF1">
    <property type="entry name" value="HYDROGENASE 2 MATURATION PROTEASE"/>
    <property type="match status" value="1"/>
</dbReference>
<accession>A0A7R7DKI3</accession>
<evidence type="ECO:0000256" key="2">
    <source>
        <dbReference type="ARBA" id="ARBA00022670"/>
    </source>
</evidence>
<dbReference type="Gene3D" id="3.40.50.1450">
    <property type="entry name" value="HybD-like"/>
    <property type="match status" value="1"/>
</dbReference>
<dbReference type="AlphaFoldDB" id="A0A7R7DKI3"/>
<dbReference type="CDD" id="cd00518">
    <property type="entry name" value="H2MP"/>
    <property type="match status" value="1"/>
</dbReference>
<proteinExistence type="inferred from homology"/>
<organism evidence="5 6">
    <name type="scientific">Actinocatenispora thailandica</name>
    <dbReference type="NCBI Taxonomy" id="227318"/>
    <lineage>
        <taxon>Bacteria</taxon>
        <taxon>Bacillati</taxon>
        <taxon>Actinomycetota</taxon>
        <taxon>Actinomycetes</taxon>
        <taxon>Micromonosporales</taxon>
        <taxon>Micromonosporaceae</taxon>
        <taxon>Actinocatenispora</taxon>
    </lineage>
</organism>
<evidence type="ECO:0000256" key="3">
    <source>
        <dbReference type="ARBA" id="ARBA00022750"/>
    </source>
</evidence>
<name>A0A7R7DKI3_9ACTN</name>
<evidence type="ECO:0000313" key="6">
    <source>
        <dbReference type="Proteomes" id="UP000611640"/>
    </source>
</evidence>
<reference evidence="5 6" key="1">
    <citation type="submission" date="2020-08" db="EMBL/GenBank/DDBJ databases">
        <title>Whole genome shotgun sequence of Actinocatenispora thailandica NBRC 105041.</title>
        <authorList>
            <person name="Komaki H."/>
            <person name="Tamura T."/>
        </authorList>
    </citation>
    <scope>NUCLEOTIDE SEQUENCE [LARGE SCALE GENOMIC DNA]</scope>
    <source>
        <strain evidence="5 6">NBRC 105041</strain>
    </source>
</reference>
<keyword evidence="3" id="KW-0064">Aspartyl protease</keyword>
<dbReference type="Pfam" id="PF01750">
    <property type="entry name" value="HycI"/>
    <property type="match status" value="1"/>
</dbReference>
<sequence>MVIGVGNPYRHDDGAGTAVAAALRDRPTDGVAVVDSDGEPAGLINAWQAAREAIVIDAARHARSAPGTIHRIDLARDRLYQEGNASSHGIGLGEAIELARVLRRLPRHLVLYSIEPADTSLGVGLDPAVRRAVSVLANRIRSHLERA</sequence>
<dbReference type="GO" id="GO:0004190">
    <property type="term" value="F:aspartic-type endopeptidase activity"/>
    <property type="evidence" value="ECO:0007669"/>
    <property type="project" value="UniProtKB-KW"/>
</dbReference>
<dbReference type="SUPFAM" id="SSF53163">
    <property type="entry name" value="HybD-like"/>
    <property type="match status" value="1"/>
</dbReference>
<dbReference type="EMBL" id="AP023355">
    <property type="protein sequence ID" value="BCJ33384.1"/>
    <property type="molecule type" value="Genomic_DNA"/>
</dbReference>